<evidence type="ECO:0000313" key="1">
    <source>
        <dbReference type="EMBL" id="MBU9358878.1"/>
    </source>
</evidence>
<dbReference type="EMBL" id="FKJW01000003">
    <property type="protein sequence ID" value="SAK15739.1"/>
    <property type="molecule type" value="Genomic_DNA"/>
</dbReference>
<dbReference type="SUPFAM" id="SSF51306">
    <property type="entry name" value="LexA/Signal peptidase"/>
    <property type="match status" value="1"/>
</dbReference>
<gene>
    <name evidence="1" type="ORF">KTE52_21310</name>
    <name evidence="2" type="ORF">UA18_01357</name>
</gene>
<dbReference type="Gene3D" id="2.10.109.10">
    <property type="entry name" value="Umud Fragment, subunit A"/>
    <property type="match status" value="1"/>
</dbReference>
<comment type="caution">
    <text evidence="1">The sequence shown here is derived from an EMBL/GenBank/DDBJ whole genome shotgun (WGS) entry which is preliminary data.</text>
</comment>
<dbReference type="Proteomes" id="UP000196218">
    <property type="component" value="Unassembled WGS sequence"/>
</dbReference>
<evidence type="ECO:0000313" key="2">
    <source>
        <dbReference type="EMBL" id="SAK15739.1"/>
    </source>
</evidence>
<evidence type="ECO:0008006" key="5">
    <source>
        <dbReference type="Google" id="ProtNLM"/>
    </source>
</evidence>
<organism evidence="1 4">
    <name type="scientific">Burkholderia multivorans</name>
    <dbReference type="NCBI Taxonomy" id="87883"/>
    <lineage>
        <taxon>Bacteria</taxon>
        <taxon>Pseudomonadati</taxon>
        <taxon>Pseudomonadota</taxon>
        <taxon>Betaproteobacteria</taxon>
        <taxon>Burkholderiales</taxon>
        <taxon>Burkholderiaceae</taxon>
        <taxon>Burkholderia</taxon>
        <taxon>Burkholderia cepacia complex</taxon>
    </lineage>
</organism>
<proteinExistence type="predicted"/>
<evidence type="ECO:0000313" key="4">
    <source>
        <dbReference type="Proteomes" id="UP001196915"/>
    </source>
</evidence>
<dbReference type="AlphaFoldDB" id="A0AAP2MR96"/>
<evidence type="ECO:0000313" key="3">
    <source>
        <dbReference type="Proteomes" id="UP000196218"/>
    </source>
</evidence>
<dbReference type="InterPro" id="IPR036286">
    <property type="entry name" value="LexA/Signal_pep-like_sf"/>
</dbReference>
<reference evidence="2 3" key="1">
    <citation type="submission" date="2016-04" db="EMBL/GenBank/DDBJ databases">
        <authorList>
            <person name="Peeters C."/>
        </authorList>
    </citation>
    <scope>NUCLEOTIDE SEQUENCE [LARGE SCALE GENOMIC DNA]</scope>
    <source>
        <strain evidence="2">LMG 29311</strain>
    </source>
</reference>
<dbReference type="EMBL" id="JAHPMX010000012">
    <property type="protein sequence ID" value="MBU9358878.1"/>
    <property type="molecule type" value="Genomic_DNA"/>
</dbReference>
<dbReference type="RefSeq" id="WP_088925461.1">
    <property type="nucleotide sequence ID" value="NZ_CADFDF010000014.1"/>
</dbReference>
<name>A0AAP2MR96_9BURK</name>
<protein>
    <recommendedName>
        <fullName evidence="5">Peptidase S24/S26A/S26B/S26C domain-containing protein</fullName>
    </recommendedName>
</protein>
<reference evidence="1" key="2">
    <citation type="submission" date="2021-06" db="EMBL/GenBank/DDBJ databases">
        <title>A collection of bacterial strains from the Burkholderia cepacia Research Laboratory and Repository.</title>
        <authorList>
            <person name="Lipuma J."/>
            <person name="Spilker T."/>
        </authorList>
    </citation>
    <scope>NUCLEOTIDE SEQUENCE</scope>
    <source>
        <strain evidence="1">AU37435</strain>
    </source>
</reference>
<dbReference type="Proteomes" id="UP001196915">
    <property type="component" value="Unassembled WGS sequence"/>
</dbReference>
<accession>A0AAP2MR96</accession>
<sequence length="102" mass="11665">MTDRYQYVLMPAREMAPRVKEGEAVVFDTQDTPHPQDDVLVELENGNFLIRSLVSMTDSAYRLRQYSPAAVTTLARDRVKAIYPIVGRIRPDLMRQEGHTDA</sequence>